<reference evidence="7 8" key="1">
    <citation type="submission" date="2016-04" db="EMBL/GenBank/DDBJ databases">
        <title>Genome sequence of Methanobrevibacter curvatus DSM 11111.</title>
        <authorList>
            <person name="Poehlein A."/>
            <person name="Seedorf H."/>
            <person name="Daniel R."/>
        </authorList>
    </citation>
    <scope>NUCLEOTIDE SEQUENCE [LARGE SCALE GENOMIC DNA]</scope>
    <source>
        <strain evidence="7 8">DSM 11111</strain>
    </source>
</reference>
<dbReference type="PANTHER" id="PTHR13353:SF5">
    <property type="entry name" value="TRANSMEMBRANE PROTEIN 19"/>
    <property type="match status" value="1"/>
</dbReference>
<dbReference type="RefSeq" id="WP_067090305.1">
    <property type="nucleotide sequence ID" value="NZ_LWMV01000154.1"/>
</dbReference>
<comment type="subcellular location">
    <subcellularLocation>
        <location evidence="1">Membrane</location>
        <topology evidence="1">Multi-pass membrane protein</topology>
    </subcellularLocation>
</comment>
<feature type="transmembrane region" description="Helical" evidence="6">
    <location>
        <begin position="179"/>
        <end position="203"/>
    </location>
</feature>
<dbReference type="PANTHER" id="PTHR13353">
    <property type="entry name" value="TRANSMEMBRANE PROTEIN 19"/>
    <property type="match status" value="1"/>
</dbReference>
<evidence type="ECO:0000256" key="3">
    <source>
        <dbReference type="ARBA" id="ARBA00022692"/>
    </source>
</evidence>
<sequence>MESFSIINIIAIVLLAVVGTITYYRKNLDLLGSLLMIVMGFIILFSAGFKWLILILIFLILSMFATKSNKEYKIKIGRYESQRTAKNVISNGVVAFFMAAFGGFYLPLVGGFIGAISTATADTMASEIGILQNPRLVTSFKKVPPGTDGGISILGTAVGILGAGIIGLVAFLLGLIPDFLLAIQISVISGVVGCFMDSILGAVLELRGYINNEHVNLLATCTGAIVGIISTLI</sequence>
<feature type="transmembrane region" description="Helical" evidence="6">
    <location>
        <begin position="28"/>
        <end position="45"/>
    </location>
</feature>
<gene>
    <name evidence="7" type="ORF">MBCUR_07170</name>
</gene>
<feature type="transmembrane region" description="Helical" evidence="6">
    <location>
        <begin position="6"/>
        <end position="23"/>
    </location>
</feature>
<dbReference type="NCBIfam" id="TIGR00297">
    <property type="entry name" value="TIGR00297 family protein"/>
    <property type="match status" value="1"/>
</dbReference>
<evidence type="ECO:0000313" key="8">
    <source>
        <dbReference type="Proteomes" id="UP000077245"/>
    </source>
</evidence>
<evidence type="ECO:0000313" key="7">
    <source>
        <dbReference type="EMBL" id="KZX13190.1"/>
    </source>
</evidence>
<keyword evidence="8" id="KW-1185">Reference proteome</keyword>
<keyword evidence="5 6" id="KW-0472">Membrane</keyword>
<dbReference type="AlphaFoldDB" id="A0A162FPJ7"/>
<evidence type="ECO:0000256" key="1">
    <source>
        <dbReference type="ARBA" id="ARBA00004141"/>
    </source>
</evidence>
<protein>
    <recommendedName>
        <fullName evidence="9">Cytidylyltransferase family protein</fullName>
    </recommendedName>
</protein>
<dbReference type="Pfam" id="PF01940">
    <property type="entry name" value="DUF92"/>
    <property type="match status" value="1"/>
</dbReference>
<dbReference type="PATRIC" id="fig|49547.3.peg.777"/>
<organism evidence="7 8">
    <name type="scientific">Methanobrevibacter curvatus</name>
    <dbReference type="NCBI Taxonomy" id="49547"/>
    <lineage>
        <taxon>Archaea</taxon>
        <taxon>Methanobacteriati</taxon>
        <taxon>Methanobacteriota</taxon>
        <taxon>Methanomada group</taxon>
        <taxon>Methanobacteria</taxon>
        <taxon>Methanobacteriales</taxon>
        <taxon>Methanobacteriaceae</taxon>
        <taxon>Methanobrevibacter</taxon>
    </lineage>
</organism>
<evidence type="ECO:0008006" key="9">
    <source>
        <dbReference type="Google" id="ProtNLM"/>
    </source>
</evidence>
<evidence type="ECO:0000256" key="4">
    <source>
        <dbReference type="ARBA" id="ARBA00022989"/>
    </source>
</evidence>
<keyword evidence="3 6" id="KW-0812">Transmembrane</keyword>
<keyword evidence="4 6" id="KW-1133">Transmembrane helix</keyword>
<name>A0A162FPJ7_9EURY</name>
<evidence type="ECO:0000256" key="5">
    <source>
        <dbReference type="ARBA" id="ARBA00023136"/>
    </source>
</evidence>
<dbReference type="GO" id="GO:0016020">
    <property type="term" value="C:membrane"/>
    <property type="evidence" value="ECO:0007669"/>
    <property type="project" value="UniProtKB-SubCell"/>
</dbReference>
<dbReference type="InterPro" id="IPR002794">
    <property type="entry name" value="DUF92_TMEM19"/>
</dbReference>
<dbReference type="OrthoDB" id="28948at2157"/>
<comment type="similarity">
    <text evidence="2">Belongs to the TMEM19 family.</text>
</comment>
<dbReference type="EMBL" id="LWMV01000154">
    <property type="protein sequence ID" value="KZX13190.1"/>
    <property type="molecule type" value="Genomic_DNA"/>
</dbReference>
<evidence type="ECO:0000256" key="2">
    <source>
        <dbReference type="ARBA" id="ARBA00009012"/>
    </source>
</evidence>
<feature type="transmembrane region" description="Helical" evidence="6">
    <location>
        <begin position="88"/>
        <end position="106"/>
    </location>
</feature>
<proteinExistence type="inferred from homology"/>
<dbReference type="STRING" id="49547.MBCUR_07170"/>
<evidence type="ECO:0000256" key="6">
    <source>
        <dbReference type="SAM" id="Phobius"/>
    </source>
</evidence>
<feature type="transmembrane region" description="Helical" evidence="6">
    <location>
        <begin position="151"/>
        <end position="173"/>
    </location>
</feature>
<comment type="caution">
    <text evidence="7">The sequence shown here is derived from an EMBL/GenBank/DDBJ whole genome shotgun (WGS) entry which is preliminary data.</text>
</comment>
<accession>A0A162FPJ7</accession>
<dbReference type="Proteomes" id="UP000077245">
    <property type="component" value="Unassembled WGS sequence"/>
</dbReference>